<gene>
    <name evidence="3" type="ORF">SBAD_LOCUS7089</name>
</gene>
<organism evidence="5">
    <name type="scientific">Soboliphyme baturini</name>
    <dbReference type="NCBI Taxonomy" id="241478"/>
    <lineage>
        <taxon>Eukaryota</taxon>
        <taxon>Metazoa</taxon>
        <taxon>Ecdysozoa</taxon>
        <taxon>Nematoda</taxon>
        <taxon>Enoplea</taxon>
        <taxon>Dorylaimia</taxon>
        <taxon>Dioctophymatida</taxon>
        <taxon>Dioctophymatoidea</taxon>
        <taxon>Soboliphymatidae</taxon>
        <taxon>Soboliphyme</taxon>
    </lineage>
</organism>
<reference evidence="3 4" key="2">
    <citation type="submission" date="2018-11" db="EMBL/GenBank/DDBJ databases">
        <authorList>
            <consortium name="Pathogen Informatics"/>
        </authorList>
    </citation>
    <scope>NUCLEOTIDE SEQUENCE [LARGE SCALE GENOMIC DNA]</scope>
</reference>
<dbReference type="PANTHER" id="PTHR24413">
    <property type="entry name" value="SPECKLE-TYPE POZ PROTEIN"/>
    <property type="match status" value="1"/>
</dbReference>
<proteinExistence type="predicted"/>
<dbReference type="OrthoDB" id="1893551at2759"/>
<feature type="region of interest" description="Disordered" evidence="1">
    <location>
        <begin position="668"/>
        <end position="692"/>
    </location>
</feature>
<dbReference type="SMART" id="SM00225">
    <property type="entry name" value="BTB"/>
    <property type="match status" value="2"/>
</dbReference>
<dbReference type="Gene3D" id="3.30.710.10">
    <property type="entry name" value="Potassium Channel Kv1.1, Chain A"/>
    <property type="match status" value="2"/>
</dbReference>
<dbReference type="PROSITE" id="PS50097">
    <property type="entry name" value="BTB"/>
    <property type="match status" value="2"/>
</dbReference>
<name>A0A183ITZ3_9BILA</name>
<dbReference type="InterPro" id="IPR000210">
    <property type="entry name" value="BTB/POZ_dom"/>
</dbReference>
<dbReference type="WBParaSite" id="SBAD_0000735601-mRNA-1">
    <property type="protein sequence ID" value="SBAD_0000735601-mRNA-1"/>
    <property type="gene ID" value="SBAD_0000735601"/>
</dbReference>
<dbReference type="Proteomes" id="UP000270296">
    <property type="component" value="Unassembled WGS sequence"/>
</dbReference>
<dbReference type="AlphaFoldDB" id="A0A183ITZ3"/>
<reference evidence="5" key="1">
    <citation type="submission" date="2016-06" db="UniProtKB">
        <authorList>
            <consortium name="WormBaseParasite"/>
        </authorList>
    </citation>
    <scope>IDENTIFICATION</scope>
</reference>
<sequence length="756" mass="85667">MWVRYSLTFRIQVVSSFPHYECGISDGSKSCRRPEGNLVEIVILTELGHLYVWSEVDRRLRRCVFIDVSSGDEHPLPLYAQSFWCNDEYILLISEHGIVFVCRRMNSAQGDKIHLSLSSGALDFTASDKPTHLSSEYYILSVVTIPGVLYGYRAVSTTDGRNYAIIQSAICLDRFANVISSYDFPCVSASFVDYFRDQVLGSSSRTVTSDITIVCEAVNFYCHKFILASRSDYFAKHVVDDRCSTLEITDVQPGILQQILEYIYTNDCETLRKRRQRLSLLIKPDSDTVHSFQQTVAEKLLIKACVKFCLSELQNKLEISSDLKSVEKCDSCILNHLRFARESFPDLYDINFVCADGITLGAHQCMLEARVPYFATMLSSQWTTDHTVRTCGLPSLPVAVVKDILTYVYSNETPLCSLDKNDRTSTSERWEDSFSNLKHLLMQADQWLMDPLRNFCQRELSRHITRKNVVGLLHLCHTIPLEQLRKLCLEFICLNLSAFFETDSFSDIPEEILTELEGCYKKMFEADESIEINPFVVSAEAPHLQVPQGSFDRCNVPCTSSVVNVATFRNRHYVWEASPSHLEDGLQNIVSLDEIVNVEEEVDLSKIEKEKVSTPSATSLASHLGSSPLSRKGWELEDGLQNLVHLREIMNSEEKLFHCQNKIERKKISTPTVTSPSSPLGSSPLSKKGWDKTPDVVNQSVGSNEVKSFSKIVEEQRSGIEARNELVSKPFHFVQVLTLALCTKDCRVVLRIKGIF</sequence>
<evidence type="ECO:0000259" key="2">
    <source>
        <dbReference type="PROSITE" id="PS50097"/>
    </source>
</evidence>
<dbReference type="EMBL" id="UZAM01010311">
    <property type="protein sequence ID" value="VDP11842.1"/>
    <property type="molecule type" value="Genomic_DNA"/>
</dbReference>
<evidence type="ECO:0000313" key="4">
    <source>
        <dbReference type="Proteomes" id="UP000270296"/>
    </source>
</evidence>
<evidence type="ECO:0000256" key="1">
    <source>
        <dbReference type="SAM" id="MobiDB-lite"/>
    </source>
</evidence>
<protein>
    <submittedName>
        <fullName evidence="5">BTB domain-containing protein</fullName>
    </submittedName>
</protein>
<dbReference type="SUPFAM" id="SSF54695">
    <property type="entry name" value="POZ domain"/>
    <property type="match status" value="2"/>
</dbReference>
<evidence type="ECO:0000313" key="3">
    <source>
        <dbReference type="EMBL" id="VDP11842.1"/>
    </source>
</evidence>
<dbReference type="InterPro" id="IPR011333">
    <property type="entry name" value="SKP1/BTB/POZ_sf"/>
</dbReference>
<accession>A0A183ITZ3</accession>
<evidence type="ECO:0000313" key="5">
    <source>
        <dbReference type="WBParaSite" id="SBAD_0000735601-mRNA-1"/>
    </source>
</evidence>
<feature type="domain" description="BTB" evidence="2">
    <location>
        <begin position="209"/>
        <end position="272"/>
    </location>
</feature>
<dbReference type="Pfam" id="PF00651">
    <property type="entry name" value="BTB"/>
    <property type="match status" value="2"/>
</dbReference>
<keyword evidence="4" id="KW-1185">Reference proteome</keyword>
<feature type="compositionally biased region" description="Low complexity" evidence="1">
    <location>
        <begin position="669"/>
        <end position="686"/>
    </location>
</feature>
<feature type="domain" description="BTB" evidence="2">
    <location>
        <begin position="348"/>
        <end position="417"/>
    </location>
</feature>
<dbReference type="CDD" id="cd18186">
    <property type="entry name" value="BTB_POZ_ZBTB_KLHL-like"/>
    <property type="match status" value="1"/>
</dbReference>